<dbReference type="PROSITE" id="PS00086">
    <property type="entry name" value="CYTOCHROME_P450"/>
    <property type="match status" value="1"/>
</dbReference>
<keyword evidence="14" id="KW-1185">Reference proteome</keyword>
<evidence type="ECO:0000256" key="10">
    <source>
        <dbReference type="ARBA" id="ARBA00023128"/>
    </source>
</evidence>
<keyword evidence="10" id="KW-0496">Mitochondrion</keyword>
<dbReference type="GO" id="GO:0004497">
    <property type="term" value="F:monooxygenase activity"/>
    <property type="evidence" value="ECO:0007669"/>
    <property type="project" value="UniProtKB-KW"/>
</dbReference>
<evidence type="ECO:0000256" key="1">
    <source>
        <dbReference type="ARBA" id="ARBA00001971"/>
    </source>
</evidence>
<keyword evidence="7 12" id="KW-0560">Oxidoreductase</keyword>
<dbReference type="Proteomes" id="UP000002494">
    <property type="component" value="Chromosome 7"/>
</dbReference>
<reference evidence="13" key="1">
    <citation type="submission" date="2024-01" db="EMBL/GenBank/DDBJ databases">
        <title>GRCr8: a new rat reference genome assembly contstructed from accurate long reads and long range scaffolding.</title>
        <authorList>
            <person name="Doris P.A."/>
            <person name="Kalbfleisch T."/>
            <person name="Li K."/>
            <person name="Howe K."/>
            <person name="Wood J."/>
        </authorList>
    </citation>
    <scope>NUCLEOTIDE SEQUENCE [LARGE SCALE GENOMIC DNA]</scope>
    <source>
        <strain evidence="13">Brown Norway</strain>
    </source>
</reference>
<dbReference type="InterPro" id="IPR036396">
    <property type="entry name" value="Cyt_P450_sf"/>
</dbReference>
<protein>
    <submittedName>
        <fullName evidence="13">Cytochrome P450, family 11, subfamily b, polypeptide 1</fullName>
    </submittedName>
</protein>
<evidence type="ECO:0000256" key="11">
    <source>
        <dbReference type="PIRSR" id="PIRSR602401-1"/>
    </source>
</evidence>
<dbReference type="GO" id="GO:0005506">
    <property type="term" value="F:iron ion binding"/>
    <property type="evidence" value="ECO:0007669"/>
    <property type="project" value="InterPro"/>
</dbReference>
<dbReference type="PANTHER" id="PTHR24279:SF116">
    <property type="entry name" value="STEROID 11BETA-MONOOXYGENASE"/>
    <property type="match status" value="1"/>
</dbReference>
<feature type="binding site" description="axial binding residue" evidence="11">
    <location>
        <position position="409"/>
    </location>
    <ligand>
        <name>heme</name>
        <dbReference type="ChEBI" id="CHEBI:30413"/>
    </ligand>
    <ligandPart>
        <name>Fe</name>
        <dbReference type="ChEBI" id="CHEBI:18248"/>
    </ligandPart>
</feature>
<evidence type="ECO:0000256" key="9">
    <source>
        <dbReference type="ARBA" id="ARBA00023033"/>
    </source>
</evidence>
<evidence type="ECO:0000256" key="8">
    <source>
        <dbReference type="ARBA" id="ARBA00023004"/>
    </source>
</evidence>
<accession>A0A8I6AMK4</accession>
<name>A0A8I6AMK4_RAT</name>
<dbReference type="RGD" id="2453">
    <property type="gene designation" value="Cyp11b1"/>
</dbReference>
<keyword evidence="9 12" id="KW-0503">Monooxygenase</keyword>
<dbReference type="PRINTS" id="PR00463">
    <property type="entry name" value="EP450I"/>
</dbReference>
<reference evidence="13" key="2">
    <citation type="submission" date="2025-08" db="UniProtKB">
        <authorList>
            <consortium name="Ensembl"/>
        </authorList>
    </citation>
    <scope>IDENTIFICATION</scope>
    <source>
        <strain evidence="13">Brown Norway</strain>
    </source>
</reference>
<dbReference type="SUPFAM" id="SSF48264">
    <property type="entry name" value="Cytochrome P450"/>
    <property type="match status" value="1"/>
</dbReference>
<comment type="similarity">
    <text evidence="3 12">Belongs to the cytochrome P450 family.</text>
</comment>
<comment type="subcellular location">
    <subcellularLocation>
        <location evidence="2">Mitochondrion</location>
    </subcellularLocation>
</comment>
<evidence type="ECO:0000313" key="15">
    <source>
        <dbReference type="RGD" id="2453"/>
    </source>
</evidence>
<dbReference type="AGR" id="RGD:41382688"/>
<dbReference type="Gene3D" id="1.10.630.10">
    <property type="entry name" value="Cytochrome P450"/>
    <property type="match status" value="1"/>
</dbReference>
<dbReference type="GO" id="GO:0016705">
    <property type="term" value="F:oxidoreductase activity, acting on paired donors, with incorporation or reduction of molecular oxygen"/>
    <property type="evidence" value="ECO:0007669"/>
    <property type="project" value="InterPro"/>
</dbReference>
<evidence type="ECO:0000313" key="14">
    <source>
        <dbReference type="Proteomes" id="UP000002494"/>
    </source>
</evidence>
<dbReference type="InterPro" id="IPR001128">
    <property type="entry name" value="Cyt_P450"/>
</dbReference>
<keyword evidence="4 11" id="KW-0349">Heme</keyword>
<evidence type="ECO:0000256" key="4">
    <source>
        <dbReference type="ARBA" id="ARBA00022617"/>
    </source>
</evidence>
<dbReference type="InterPro" id="IPR002401">
    <property type="entry name" value="Cyt_P450_E_grp-I"/>
</dbReference>
<gene>
    <name evidence="15" type="primary">Cyp11b1</name>
    <name evidence="13 16" type="synonym">Cyp11b2l1</name>
    <name evidence="16" type="synonym">LOC120093683</name>
</gene>
<dbReference type="Pfam" id="PF00067">
    <property type="entry name" value="p450"/>
    <property type="match status" value="2"/>
</dbReference>
<evidence type="ECO:0000256" key="12">
    <source>
        <dbReference type="RuleBase" id="RU000461"/>
    </source>
</evidence>
<dbReference type="InterPro" id="IPR050479">
    <property type="entry name" value="CYP11_CYP27_families"/>
</dbReference>
<evidence type="ECO:0000256" key="5">
    <source>
        <dbReference type="ARBA" id="ARBA00022723"/>
    </source>
</evidence>
<dbReference type="AlphaFoldDB" id="A0A8I6AMK4"/>
<evidence type="ECO:0000313" key="13">
    <source>
        <dbReference type="Ensembl" id="ENSRNOP00000094187.2"/>
    </source>
</evidence>
<reference evidence="13" key="3">
    <citation type="submission" date="2025-09" db="UniProtKB">
        <authorList>
            <consortium name="Ensembl"/>
        </authorList>
    </citation>
    <scope>IDENTIFICATION</scope>
    <source>
        <strain evidence="13">Brown Norway</strain>
    </source>
</reference>
<sequence length="462" mass="52988">MAMALRVTADVWLARPWQCLHRTRALGTTAKVAPKTLKPFEAIPQYSRNKWLKMIQILREQGQENLHLEMHQAFQELGPIFRHSAGGAQIVSVMLPEDAEKLHQVESILPHRMPLEPWVAHRELRGLRRGVFLLGLGRREMAKQHLLSTSLSQSPSLRSKHCSRKVGVKDPWMKVTASFLHSHDLYPESLKFTHALHSMFTSTTQLILLPKSLTRWTSTQVWKGHFESWDIISDHKCIKNVYRELAEGRQKSWSVISEMVAQSTLSMDAIHANSMEIIAETAISLVMTLFELARNPDVQQALQQESLAAEASIAANPQKAISDLPLLRAALKETLRLYPVGSYLERILNSDLVLQNYHVPAGTFVIIYLYSMGRNPAVFPRPERYMPQRWLERKRSFQHLAFGFGVRQCLGRRLAEVEMLLLLHHMPKSFQVETQEKEDVQMAYRFILMPSSIPLLTFRPVS</sequence>
<organism evidence="13 14">
    <name type="scientific">Rattus norvegicus</name>
    <name type="common">Rat</name>
    <dbReference type="NCBI Taxonomy" id="10116"/>
    <lineage>
        <taxon>Eukaryota</taxon>
        <taxon>Metazoa</taxon>
        <taxon>Chordata</taxon>
        <taxon>Craniata</taxon>
        <taxon>Vertebrata</taxon>
        <taxon>Euteleostomi</taxon>
        <taxon>Mammalia</taxon>
        <taxon>Eutheria</taxon>
        <taxon>Euarchontoglires</taxon>
        <taxon>Glires</taxon>
        <taxon>Rodentia</taxon>
        <taxon>Myomorpha</taxon>
        <taxon>Muroidea</taxon>
        <taxon>Muridae</taxon>
        <taxon>Murinae</taxon>
        <taxon>Rattus</taxon>
    </lineage>
</organism>
<dbReference type="PRINTS" id="PR00385">
    <property type="entry name" value="P450"/>
</dbReference>
<dbReference type="GO" id="GO:0008202">
    <property type="term" value="P:steroid metabolic process"/>
    <property type="evidence" value="ECO:0007669"/>
    <property type="project" value="UniProtKB-ARBA"/>
</dbReference>
<dbReference type="GeneTree" id="ENSGT00940000161506"/>
<dbReference type="PANTHER" id="PTHR24279">
    <property type="entry name" value="CYTOCHROME P450"/>
    <property type="match status" value="1"/>
</dbReference>
<evidence type="ECO:0000313" key="16">
    <source>
        <dbReference type="RGD" id="41382688"/>
    </source>
</evidence>
<keyword evidence="5 11" id="KW-0479">Metal-binding</keyword>
<evidence type="ECO:0000256" key="3">
    <source>
        <dbReference type="ARBA" id="ARBA00010617"/>
    </source>
</evidence>
<keyword evidence="8 11" id="KW-0408">Iron</keyword>
<proteinExistence type="inferred from homology"/>
<comment type="cofactor">
    <cofactor evidence="1 11">
        <name>heme</name>
        <dbReference type="ChEBI" id="CHEBI:30413"/>
    </cofactor>
</comment>
<dbReference type="InterPro" id="IPR017972">
    <property type="entry name" value="Cyt_P450_CS"/>
</dbReference>
<keyword evidence="6" id="KW-0809">Transit peptide</keyword>
<evidence type="ECO:0000256" key="6">
    <source>
        <dbReference type="ARBA" id="ARBA00022946"/>
    </source>
</evidence>
<dbReference type="GO" id="GO:0020037">
    <property type="term" value="F:heme binding"/>
    <property type="evidence" value="ECO:0007669"/>
    <property type="project" value="InterPro"/>
</dbReference>
<evidence type="ECO:0000256" key="7">
    <source>
        <dbReference type="ARBA" id="ARBA00023002"/>
    </source>
</evidence>
<evidence type="ECO:0000256" key="2">
    <source>
        <dbReference type="ARBA" id="ARBA00004173"/>
    </source>
</evidence>
<dbReference type="RGD" id="41382688">
    <property type="gene designation" value="Cyp11b2l1"/>
</dbReference>
<dbReference type="Ensembl" id="ENSRNOT00000097748.2">
    <property type="protein sequence ID" value="ENSRNOP00000094187.2"/>
    <property type="gene ID" value="ENSRNOG00000068909.2"/>
</dbReference>
<dbReference type="GO" id="GO:0005739">
    <property type="term" value="C:mitochondrion"/>
    <property type="evidence" value="ECO:0007669"/>
    <property type="project" value="UniProtKB-SubCell"/>
</dbReference>